<reference evidence="1 2" key="1">
    <citation type="journal article" date="2016" name="Front. Microbiol.">
        <title>Single-Cell (Meta-)Genomics of a Dimorphic Candidatus Thiomargarita nelsonii Reveals Genomic Plasticity.</title>
        <authorList>
            <person name="Flood B.E."/>
            <person name="Fliss P."/>
            <person name="Jones D.S."/>
            <person name="Dick G.J."/>
            <person name="Jain S."/>
            <person name="Kaster A.K."/>
            <person name="Winkel M."/>
            <person name="Mussmann M."/>
            <person name="Bailey J."/>
        </authorList>
    </citation>
    <scope>NUCLEOTIDE SEQUENCE [LARGE SCALE GENOMIC DNA]</scope>
    <source>
        <strain evidence="1">Hydrate Ridge</strain>
    </source>
</reference>
<accession>A0A0A6P6B2</accession>
<comment type="caution">
    <text evidence="1">The sequence shown here is derived from an EMBL/GenBank/DDBJ whole genome shotgun (WGS) entry which is preliminary data.</text>
</comment>
<proteinExistence type="predicted"/>
<organism evidence="1 2">
    <name type="scientific">Candidatus Thiomargarita nelsonii</name>
    <dbReference type="NCBI Taxonomy" id="1003181"/>
    <lineage>
        <taxon>Bacteria</taxon>
        <taxon>Pseudomonadati</taxon>
        <taxon>Pseudomonadota</taxon>
        <taxon>Gammaproteobacteria</taxon>
        <taxon>Thiotrichales</taxon>
        <taxon>Thiotrichaceae</taxon>
        <taxon>Thiomargarita</taxon>
    </lineage>
</organism>
<dbReference type="Proteomes" id="UP000030428">
    <property type="component" value="Unassembled WGS sequence"/>
</dbReference>
<keyword evidence="2" id="KW-1185">Reference proteome</keyword>
<evidence type="ECO:0000313" key="2">
    <source>
        <dbReference type="Proteomes" id="UP000030428"/>
    </source>
</evidence>
<evidence type="ECO:0000313" key="1">
    <source>
        <dbReference type="EMBL" id="KHD05864.1"/>
    </source>
</evidence>
<protein>
    <submittedName>
        <fullName evidence="1">Uncharacterized protein</fullName>
    </submittedName>
</protein>
<sequence length="86" mass="9835">MPSSHKLEGYLCVVSAYFLKHVIFFPVLCVYDGGGVYPIQLQNVKENLSVISCSFVAIKKNPIFSKNRIFKLVLVSKKIRFLIKRL</sequence>
<name>A0A0A6P6B2_9GAMM</name>
<dbReference type="EMBL" id="JSZA02000236">
    <property type="protein sequence ID" value="KHD05864.1"/>
    <property type="molecule type" value="Genomic_DNA"/>
</dbReference>
<dbReference type="AlphaFoldDB" id="A0A0A6P6B2"/>
<gene>
    <name evidence="1" type="ORF">PN36_30850</name>
</gene>